<dbReference type="Proteomes" id="UP000242715">
    <property type="component" value="Unassembled WGS sequence"/>
</dbReference>
<accession>A0A2Z6N016</accession>
<feature type="domain" description="FBD" evidence="1">
    <location>
        <begin position="144"/>
        <end position="215"/>
    </location>
</feature>
<sequence length="222" mass="25041">MMINIGLMEVPSVNALLHGCPIIEVLDLYFRPVCLDKVCVPPSLKRLRIGIKIDAGAYLEIDAPDLVCLVIKKITFDKVFSMYNLHNVVAAYLDVFPRSFGFVVIPLHNLLNALSGVKHLMLSRSTTKEQSPILGWAPQPSVPNCLVSHLNFIQFKGCQGFQDELFFIEYVLQNGLVLETMNVADISMDLQKKYDFLKRLFNVRKACEMCQVTFDTTVSPKV</sequence>
<name>A0A2Z6N016_TRISU</name>
<evidence type="ECO:0000313" key="2">
    <source>
        <dbReference type="EMBL" id="GAU24749.1"/>
    </source>
</evidence>
<dbReference type="Pfam" id="PF08387">
    <property type="entry name" value="FBD"/>
    <property type="match status" value="1"/>
</dbReference>
<organism evidence="2 3">
    <name type="scientific">Trifolium subterraneum</name>
    <name type="common">Subterranean clover</name>
    <dbReference type="NCBI Taxonomy" id="3900"/>
    <lineage>
        <taxon>Eukaryota</taxon>
        <taxon>Viridiplantae</taxon>
        <taxon>Streptophyta</taxon>
        <taxon>Embryophyta</taxon>
        <taxon>Tracheophyta</taxon>
        <taxon>Spermatophyta</taxon>
        <taxon>Magnoliopsida</taxon>
        <taxon>eudicotyledons</taxon>
        <taxon>Gunneridae</taxon>
        <taxon>Pentapetalae</taxon>
        <taxon>rosids</taxon>
        <taxon>fabids</taxon>
        <taxon>Fabales</taxon>
        <taxon>Fabaceae</taxon>
        <taxon>Papilionoideae</taxon>
        <taxon>50 kb inversion clade</taxon>
        <taxon>NPAAA clade</taxon>
        <taxon>Hologalegina</taxon>
        <taxon>IRL clade</taxon>
        <taxon>Trifolieae</taxon>
        <taxon>Trifolium</taxon>
    </lineage>
</organism>
<evidence type="ECO:0000259" key="1">
    <source>
        <dbReference type="SMART" id="SM00579"/>
    </source>
</evidence>
<proteinExistence type="predicted"/>
<dbReference type="InterPro" id="IPR050232">
    <property type="entry name" value="FBL13/AtMIF1-like"/>
</dbReference>
<protein>
    <recommendedName>
        <fullName evidence="1">FBD domain-containing protein</fullName>
    </recommendedName>
</protein>
<dbReference type="EMBL" id="DF973296">
    <property type="protein sequence ID" value="GAU24749.1"/>
    <property type="molecule type" value="Genomic_DNA"/>
</dbReference>
<dbReference type="SMART" id="SM00579">
    <property type="entry name" value="FBD"/>
    <property type="match status" value="1"/>
</dbReference>
<dbReference type="PANTHER" id="PTHR31900:SF34">
    <property type="entry name" value="EMB|CAB62440.1-RELATED"/>
    <property type="match status" value="1"/>
</dbReference>
<dbReference type="OrthoDB" id="1426861at2759"/>
<keyword evidence="3" id="KW-1185">Reference proteome</keyword>
<reference evidence="3" key="1">
    <citation type="journal article" date="2017" name="Front. Plant Sci.">
        <title>Climate Clever Clovers: New Paradigm to Reduce the Environmental Footprint of Ruminants by Breeding Low Methanogenic Forages Utilizing Haplotype Variation.</title>
        <authorList>
            <person name="Kaur P."/>
            <person name="Appels R."/>
            <person name="Bayer P.E."/>
            <person name="Keeble-Gagnere G."/>
            <person name="Wang J."/>
            <person name="Hirakawa H."/>
            <person name="Shirasawa K."/>
            <person name="Vercoe P."/>
            <person name="Stefanova K."/>
            <person name="Durmic Z."/>
            <person name="Nichols P."/>
            <person name="Revell C."/>
            <person name="Isobe S.N."/>
            <person name="Edwards D."/>
            <person name="Erskine W."/>
        </authorList>
    </citation>
    <scope>NUCLEOTIDE SEQUENCE [LARGE SCALE GENOMIC DNA]</scope>
    <source>
        <strain evidence="3">cv. Daliak</strain>
    </source>
</reference>
<dbReference type="AlphaFoldDB" id="A0A2Z6N016"/>
<gene>
    <name evidence="2" type="ORF">TSUD_355780</name>
</gene>
<evidence type="ECO:0000313" key="3">
    <source>
        <dbReference type="Proteomes" id="UP000242715"/>
    </source>
</evidence>
<dbReference type="InterPro" id="IPR006566">
    <property type="entry name" value="FBD"/>
</dbReference>
<dbReference type="PANTHER" id="PTHR31900">
    <property type="entry name" value="F-BOX/RNI SUPERFAMILY PROTEIN-RELATED"/>
    <property type="match status" value="1"/>
</dbReference>